<reference evidence="3 4" key="1">
    <citation type="submission" date="2024-08" db="EMBL/GenBank/DDBJ databases">
        <title>Gnathostoma spinigerum genome.</title>
        <authorList>
            <person name="Gonzalez-Bertolin B."/>
            <person name="Monzon S."/>
            <person name="Zaballos A."/>
            <person name="Jimenez P."/>
            <person name="Dekumyoy P."/>
            <person name="Varona S."/>
            <person name="Cuesta I."/>
            <person name="Sumanam S."/>
            <person name="Adisakwattana P."/>
            <person name="Gasser R.B."/>
            <person name="Hernandez-Gonzalez A."/>
            <person name="Young N.D."/>
            <person name="Perteguer M.J."/>
        </authorList>
    </citation>
    <scope>NUCLEOTIDE SEQUENCE [LARGE SCALE GENOMIC DNA]</scope>
    <source>
        <strain evidence="3">AL3</strain>
        <tissue evidence="3">Liver</tissue>
    </source>
</reference>
<dbReference type="GO" id="GO:0005737">
    <property type="term" value="C:cytoplasm"/>
    <property type="evidence" value="ECO:0007669"/>
    <property type="project" value="UniProtKB-SubCell"/>
</dbReference>
<keyword evidence="1" id="KW-0813">Transport</keyword>
<evidence type="ECO:0000259" key="2">
    <source>
        <dbReference type="Pfam" id="PF19282"/>
    </source>
</evidence>
<proteinExistence type="inferred from homology"/>
<dbReference type="AlphaFoldDB" id="A0ABD6EYJ0"/>
<comment type="similarity">
    <text evidence="1">Belongs to the exportin family.</text>
</comment>
<keyword evidence="1" id="KW-0539">Nucleus</keyword>
<dbReference type="GO" id="GO:0005634">
    <property type="term" value="C:nucleus"/>
    <property type="evidence" value="ECO:0007669"/>
    <property type="project" value="UniProtKB-SubCell"/>
</dbReference>
<keyword evidence="4" id="KW-1185">Reference proteome</keyword>
<evidence type="ECO:0000256" key="1">
    <source>
        <dbReference type="RuleBase" id="RU366037"/>
    </source>
</evidence>
<comment type="subcellular location">
    <subcellularLocation>
        <location evidence="1">Nucleus</location>
    </subcellularLocation>
    <subcellularLocation>
        <location evidence="1">Cytoplasm</location>
    </subcellularLocation>
    <text evidence="1">Shuttles between the nucleus and the cytoplasm.</text>
</comment>
<dbReference type="InterPro" id="IPR040017">
    <property type="entry name" value="XPOT"/>
</dbReference>
<evidence type="ECO:0000313" key="3">
    <source>
        <dbReference type="EMBL" id="MFH4981767.1"/>
    </source>
</evidence>
<comment type="caution">
    <text evidence="3">The sequence shown here is derived from an EMBL/GenBank/DDBJ whole genome shotgun (WGS) entry which is preliminary data.</text>
</comment>
<evidence type="ECO:0000313" key="4">
    <source>
        <dbReference type="Proteomes" id="UP001608902"/>
    </source>
</evidence>
<dbReference type="GO" id="GO:0000049">
    <property type="term" value="F:tRNA binding"/>
    <property type="evidence" value="ECO:0007669"/>
    <property type="project" value="UniProtKB-UniRule"/>
</dbReference>
<feature type="domain" description="Exportin-T C-terminal" evidence="2">
    <location>
        <begin position="32"/>
        <end position="538"/>
    </location>
</feature>
<organism evidence="3 4">
    <name type="scientific">Gnathostoma spinigerum</name>
    <dbReference type="NCBI Taxonomy" id="75299"/>
    <lineage>
        <taxon>Eukaryota</taxon>
        <taxon>Metazoa</taxon>
        <taxon>Ecdysozoa</taxon>
        <taxon>Nematoda</taxon>
        <taxon>Chromadorea</taxon>
        <taxon>Rhabditida</taxon>
        <taxon>Spirurina</taxon>
        <taxon>Gnathostomatomorpha</taxon>
        <taxon>Gnathostomatoidea</taxon>
        <taxon>Gnathostomatidae</taxon>
        <taxon>Gnathostoma</taxon>
    </lineage>
</organism>
<name>A0ABD6EYJ0_9BILA</name>
<accession>A0ABD6EYJ0</accession>
<dbReference type="InterPro" id="IPR011989">
    <property type="entry name" value="ARM-like"/>
</dbReference>
<sequence length="571" mass="65122">MVLVGKKSVRKASKIHRVQSREYDHKRLQDFDVSQAVVDFLRQYVLMLKSEQLSGFHIDFLNQLISAIIVKFAAPEDINLENDGENECRFLEYRTSLRNVLTSVGTFRPELIIANIEPCVRTLCTNWSQLPIPAVEATLSIVFALADVIHFNISSADPNPVDKAARELVMMVLSSSVSCCRKKVVNLQFFEIVCRYDKLLLSDSRPVSALLEAFLDDRGIFNDSPKVRTRAAYLFCRFIKAHRIALSKYVETIIRRLAPLLATSPQSNSLLTECDQMFIYEATSTMIVFGSLTPELKEQYMNELVGSLMEKFEMASKQLVTNPSDMNLTERQATLHYLNNIIAYSSRITKAFSISNSMESCRCTPLFIHLMQLFLSTVSAEDAEMLDSLRQFLHRMVVCLNGEILPILPHVFKKMLSVSTSLKSLHDFLILVQQIFSKFKGRLLEIPIEIRPLFDLVWNVLSMEHDTSDEIVNRNLIYLNRVYLQMIYNALNSDLFPMFVNAGCDFLDRLSASLLALCFSNDPVAKKLALTALGRFIQRCREQQAWVLNSLWDNAMQVVPQVPLSQNHDPS</sequence>
<dbReference type="GO" id="GO:0071528">
    <property type="term" value="P:tRNA re-export from nucleus"/>
    <property type="evidence" value="ECO:0007669"/>
    <property type="project" value="UniProtKB-UniRule"/>
</dbReference>
<keyword evidence="1" id="KW-0963">Cytoplasm</keyword>
<dbReference type="Proteomes" id="UP001608902">
    <property type="component" value="Unassembled WGS sequence"/>
</dbReference>
<dbReference type="SUPFAM" id="SSF48371">
    <property type="entry name" value="ARM repeat"/>
    <property type="match status" value="1"/>
</dbReference>
<comment type="function">
    <text evidence="1">tRNA nucleus export receptor which facilitates tRNA translocation across the nuclear pore complex.</text>
</comment>
<dbReference type="PANTHER" id="PTHR15952">
    <property type="entry name" value="EXPORTIN-T/LOS1"/>
    <property type="match status" value="1"/>
</dbReference>
<dbReference type="Gene3D" id="1.25.10.10">
    <property type="entry name" value="Leucine-rich Repeat Variant"/>
    <property type="match status" value="1"/>
</dbReference>
<dbReference type="PANTHER" id="PTHR15952:SF11">
    <property type="entry name" value="EXPORTIN-T"/>
    <property type="match status" value="1"/>
</dbReference>
<dbReference type="InterPro" id="IPR045546">
    <property type="entry name" value="Exportin-T_C"/>
</dbReference>
<dbReference type="Pfam" id="PF19282">
    <property type="entry name" value="Exportin-T"/>
    <property type="match status" value="1"/>
</dbReference>
<keyword evidence="1" id="KW-0694">RNA-binding</keyword>
<protein>
    <recommendedName>
        <fullName evidence="1">Exportin-T</fullName>
    </recommendedName>
    <alternativeName>
        <fullName evidence="1">Exportin(tRNA)</fullName>
    </alternativeName>
    <alternativeName>
        <fullName evidence="1">tRNA exportin</fullName>
    </alternativeName>
</protein>
<feature type="non-terminal residue" evidence="3">
    <location>
        <position position="571"/>
    </location>
</feature>
<dbReference type="InterPro" id="IPR016024">
    <property type="entry name" value="ARM-type_fold"/>
</dbReference>
<keyword evidence="1" id="KW-0820">tRNA-binding</keyword>
<gene>
    <name evidence="3" type="ORF">AB6A40_008476</name>
</gene>
<dbReference type="EMBL" id="JBGFUD010007832">
    <property type="protein sequence ID" value="MFH4981767.1"/>
    <property type="molecule type" value="Genomic_DNA"/>
</dbReference>